<dbReference type="EMBL" id="CP055899">
    <property type="protein sequence ID" value="QKX56777.1"/>
    <property type="molecule type" value="Genomic_DNA"/>
</dbReference>
<sequence length="129" mass="13977">MLNHTVEHRLPIIALCHGPTLLASLDIEINGRSEKLVKGIEVAALPALEPMVHAQGKLEPQFSFYTWKTHEVLAEAGAVVDEETDLKDMTVVTTGVRDGLRIATGPGPQTARNLVKATISAINNSTKRM</sequence>
<protein>
    <recommendedName>
        <fullName evidence="3">DJ-1/PfpI domain-containing protein</fullName>
    </recommendedName>
</protein>
<dbReference type="SUPFAM" id="SSF52317">
    <property type="entry name" value="Class I glutamine amidotransferase-like"/>
    <property type="match status" value="1"/>
</dbReference>
<dbReference type="RefSeq" id="XP_035342955.1">
    <property type="nucleotide sequence ID" value="XM_035487062.1"/>
</dbReference>
<dbReference type="OrthoDB" id="5369144at2759"/>
<dbReference type="Gene3D" id="3.40.50.880">
    <property type="match status" value="1"/>
</dbReference>
<dbReference type="KEGG" id="trg:TRUGW13939_03884"/>
<dbReference type="Proteomes" id="UP000509510">
    <property type="component" value="Chromosome II"/>
</dbReference>
<gene>
    <name evidence="1" type="ORF">TRUGW13939_03884</name>
</gene>
<evidence type="ECO:0000313" key="2">
    <source>
        <dbReference type="Proteomes" id="UP000509510"/>
    </source>
</evidence>
<dbReference type="GeneID" id="55991386"/>
<name>A0A7H8QS15_TALRU</name>
<dbReference type="InterPro" id="IPR029062">
    <property type="entry name" value="Class_I_gatase-like"/>
</dbReference>
<evidence type="ECO:0008006" key="3">
    <source>
        <dbReference type="Google" id="ProtNLM"/>
    </source>
</evidence>
<accession>A0A7H8QS15</accession>
<keyword evidence="2" id="KW-1185">Reference proteome</keyword>
<reference evidence="2" key="1">
    <citation type="submission" date="2020-06" db="EMBL/GenBank/DDBJ databases">
        <title>A chromosome-scale genome assembly of Talaromyces rugulosus W13939.</title>
        <authorList>
            <person name="Wang B."/>
            <person name="Guo L."/>
            <person name="Ye K."/>
            <person name="Wang L."/>
        </authorList>
    </citation>
    <scope>NUCLEOTIDE SEQUENCE [LARGE SCALE GENOMIC DNA]</scope>
    <source>
        <strain evidence="2">W13939</strain>
    </source>
</reference>
<proteinExistence type="predicted"/>
<organism evidence="1 2">
    <name type="scientific">Talaromyces rugulosus</name>
    <name type="common">Penicillium rugulosum</name>
    <dbReference type="NCBI Taxonomy" id="121627"/>
    <lineage>
        <taxon>Eukaryota</taxon>
        <taxon>Fungi</taxon>
        <taxon>Dikarya</taxon>
        <taxon>Ascomycota</taxon>
        <taxon>Pezizomycotina</taxon>
        <taxon>Eurotiomycetes</taxon>
        <taxon>Eurotiomycetidae</taxon>
        <taxon>Eurotiales</taxon>
        <taxon>Trichocomaceae</taxon>
        <taxon>Talaromyces</taxon>
        <taxon>Talaromyces sect. Islandici</taxon>
    </lineage>
</organism>
<evidence type="ECO:0000313" key="1">
    <source>
        <dbReference type="EMBL" id="QKX56777.1"/>
    </source>
</evidence>
<dbReference type="AlphaFoldDB" id="A0A7H8QS15"/>